<gene>
    <name evidence="3" type="primary">LOC107224774</name>
</gene>
<keyword evidence="1" id="KW-1133">Transmembrane helix</keyword>
<dbReference type="AlphaFoldDB" id="A0A6J0C1K7"/>
<sequence length="130" mass="14856">MQRSVKKHTKSIDQHRSNNRNTRDVIMGIFVYAVAFLLALVGSGFAAPQFIANPETPYAHPAVLINSHMESQLPEELRNPFYKNPRIANSLAKESWFGNKEMQVIEREAEKIPREKIFSVLHNAGLARRK</sequence>
<dbReference type="KEGG" id="nlo:107224774"/>
<reference evidence="3" key="1">
    <citation type="submission" date="2025-08" db="UniProtKB">
        <authorList>
            <consortium name="RefSeq"/>
        </authorList>
    </citation>
    <scope>IDENTIFICATION</scope>
    <source>
        <tissue evidence="3">Thorax and Abdomen</tissue>
    </source>
</reference>
<protein>
    <submittedName>
        <fullName evidence="3">Uncharacterized protein LOC107224774</fullName>
    </submittedName>
</protein>
<accession>A0A6J0C1K7</accession>
<evidence type="ECO:0000313" key="2">
    <source>
        <dbReference type="Proteomes" id="UP000829291"/>
    </source>
</evidence>
<name>A0A6J0C1K7_NEOLC</name>
<evidence type="ECO:0000256" key="1">
    <source>
        <dbReference type="SAM" id="Phobius"/>
    </source>
</evidence>
<dbReference type="OrthoDB" id="7674957at2759"/>
<evidence type="ECO:0000313" key="3">
    <source>
        <dbReference type="RefSeq" id="XP_015520440.2"/>
    </source>
</evidence>
<dbReference type="Proteomes" id="UP000829291">
    <property type="component" value="Chromosome 7"/>
</dbReference>
<keyword evidence="2" id="KW-1185">Reference proteome</keyword>
<organism evidence="3">
    <name type="scientific">Neodiprion lecontei</name>
    <name type="common">Redheaded pine sawfly</name>
    <dbReference type="NCBI Taxonomy" id="441921"/>
    <lineage>
        <taxon>Eukaryota</taxon>
        <taxon>Metazoa</taxon>
        <taxon>Ecdysozoa</taxon>
        <taxon>Arthropoda</taxon>
        <taxon>Hexapoda</taxon>
        <taxon>Insecta</taxon>
        <taxon>Pterygota</taxon>
        <taxon>Neoptera</taxon>
        <taxon>Endopterygota</taxon>
        <taxon>Hymenoptera</taxon>
        <taxon>Tenthredinoidea</taxon>
        <taxon>Diprionidae</taxon>
        <taxon>Diprioninae</taxon>
        <taxon>Neodiprion</taxon>
    </lineage>
</organism>
<dbReference type="InParanoid" id="A0A6J0C1K7"/>
<feature type="transmembrane region" description="Helical" evidence="1">
    <location>
        <begin position="25"/>
        <end position="47"/>
    </location>
</feature>
<dbReference type="RefSeq" id="XP_015520440.2">
    <property type="nucleotide sequence ID" value="XM_015664954.2"/>
</dbReference>
<dbReference type="GeneID" id="107224774"/>
<keyword evidence="1" id="KW-0812">Transmembrane</keyword>
<keyword evidence="1" id="KW-0472">Membrane</keyword>
<proteinExistence type="predicted"/>